<sequence length="166" mass="19807">MKANTKCFVKNEKGHYFEIRYDELCERCEAYPEIYASKKFFPLQGMLLEVTPEQYKSLYKDYERQRYLKKLEKEYNPISFNELKNDKNNLIKTDEDIFKIIEKNILLETLGNALNQLNEQEISIIKALFFEEKTDTAFSREIGVPRSTITSRKKKVLKKLRKLIES</sequence>
<evidence type="ECO:0000259" key="1">
    <source>
        <dbReference type="Pfam" id="PF04545"/>
    </source>
</evidence>
<dbReference type="Gene3D" id="1.20.140.160">
    <property type="match status" value="1"/>
</dbReference>
<organism evidence="2 3">
    <name type="scientific">Eubacterium maltosivorans</name>
    <dbReference type="NCBI Taxonomy" id="2041044"/>
    <lineage>
        <taxon>Bacteria</taxon>
        <taxon>Bacillati</taxon>
        <taxon>Bacillota</taxon>
        <taxon>Clostridia</taxon>
        <taxon>Eubacteriales</taxon>
        <taxon>Eubacteriaceae</taxon>
        <taxon>Eubacterium</taxon>
    </lineage>
</organism>
<dbReference type="KEGG" id="emt:CPZ25_015830"/>
<feature type="domain" description="RNA polymerase sigma-70 region 4" evidence="1">
    <location>
        <begin position="113"/>
        <end position="162"/>
    </location>
</feature>
<keyword evidence="3" id="KW-1185">Reference proteome</keyword>
<dbReference type="InterPro" id="IPR007630">
    <property type="entry name" value="RNA_pol_sigma70_r4"/>
</dbReference>
<dbReference type="GO" id="GO:0006352">
    <property type="term" value="P:DNA-templated transcription initiation"/>
    <property type="evidence" value="ECO:0007669"/>
    <property type="project" value="InterPro"/>
</dbReference>
<evidence type="ECO:0000313" key="3">
    <source>
        <dbReference type="Proteomes" id="UP000218387"/>
    </source>
</evidence>
<dbReference type="RefSeq" id="WP_074618298.1">
    <property type="nucleotide sequence ID" value="NZ_CP029487.1"/>
</dbReference>
<dbReference type="Pfam" id="PF04545">
    <property type="entry name" value="Sigma70_r4"/>
    <property type="match status" value="1"/>
</dbReference>
<dbReference type="SUPFAM" id="SSF88659">
    <property type="entry name" value="Sigma3 and sigma4 domains of RNA polymerase sigma factors"/>
    <property type="match status" value="1"/>
</dbReference>
<evidence type="ECO:0000313" key="2">
    <source>
        <dbReference type="EMBL" id="QCT72733.1"/>
    </source>
</evidence>
<dbReference type="EMBL" id="CP029487">
    <property type="protein sequence ID" value="QCT72733.1"/>
    <property type="molecule type" value="Genomic_DNA"/>
</dbReference>
<name>A0A4P9CB66_EUBML</name>
<protein>
    <recommendedName>
        <fullName evidence="1">RNA polymerase sigma-70 region 4 domain-containing protein</fullName>
    </recommendedName>
</protein>
<dbReference type="InterPro" id="IPR013324">
    <property type="entry name" value="RNA_pol_sigma_r3/r4-like"/>
</dbReference>
<dbReference type="GO" id="GO:0003700">
    <property type="term" value="F:DNA-binding transcription factor activity"/>
    <property type="evidence" value="ECO:0007669"/>
    <property type="project" value="InterPro"/>
</dbReference>
<dbReference type="Proteomes" id="UP000218387">
    <property type="component" value="Chromosome"/>
</dbReference>
<gene>
    <name evidence="2" type="ORF">CPZ25_015830</name>
</gene>
<accession>A0A4P9CB66</accession>
<proteinExistence type="predicted"/>
<dbReference type="AlphaFoldDB" id="A0A4P9CB66"/>
<reference evidence="2 3" key="1">
    <citation type="submission" date="2018-05" db="EMBL/GenBank/DDBJ databases">
        <title>Genome comparison of Eubacterium sp.</title>
        <authorList>
            <person name="Feng Y."/>
            <person name="Sanchez-Andrea I."/>
            <person name="Stams A.J.M."/>
            <person name="De Vos W.M."/>
        </authorList>
    </citation>
    <scope>NUCLEOTIDE SEQUENCE [LARGE SCALE GENOMIC DNA]</scope>
    <source>
        <strain evidence="2 3">YI</strain>
    </source>
</reference>